<evidence type="ECO:0000313" key="2">
    <source>
        <dbReference type="EMBL" id="MBC5779670.1"/>
    </source>
</evidence>
<dbReference type="Pfam" id="PF13175">
    <property type="entry name" value="AAA_15"/>
    <property type="match status" value="1"/>
</dbReference>
<organism evidence="2 3">
    <name type="scientific">Blautia difficilis</name>
    <dbReference type="NCBI Taxonomy" id="2763027"/>
    <lineage>
        <taxon>Bacteria</taxon>
        <taxon>Bacillati</taxon>
        <taxon>Bacillota</taxon>
        <taxon>Clostridia</taxon>
        <taxon>Lachnospirales</taxon>
        <taxon>Lachnospiraceae</taxon>
        <taxon>Blautia</taxon>
    </lineage>
</organism>
<feature type="domain" description="Endonuclease GajA/Old nuclease/RecF-like AAA" evidence="1">
    <location>
        <begin position="1"/>
        <end position="83"/>
    </location>
</feature>
<dbReference type="RefSeq" id="WP_186994863.1">
    <property type="nucleotide sequence ID" value="NZ_JACOQG010000010.1"/>
</dbReference>
<dbReference type="InterPro" id="IPR041685">
    <property type="entry name" value="AAA_GajA/Old/RecF-like"/>
</dbReference>
<reference evidence="2 3" key="1">
    <citation type="submission" date="2020-08" db="EMBL/GenBank/DDBJ databases">
        <title>Genome public.</title>
        <authorList>
            <person name="Liu C."/>
            <person name="Sun Q."/>
        </authorList>
    </citation>
    <scope>NUCLEOTIDE SEQUENCE [LARGE SCALE GENOMIC DNA]</scope>
    <source>
        <strain evidence="2 3">M29</strain>
    </source>
</reference>
<comment type="caution">
    <text evidence="2">The sequence shown here is derived from an EMBL/GenBank/DDBJ whole genome shotgun (WGS) entry which is preliminary data.</text>
</comment>
<gene>
    <name evidence="2" type="ORF">H8Z82_08335</name>
</gene>
<dbReference type="InterPro" id="IPR027417">
    <property type="entry name" value="P-loop_NTPase"/>
</dbReference>
<dbReference type="EMBL" id="JACOQG010000010">
    <property type="protein sequence ID" value="MBC5779670.1"/>
    <property type="molecule type" value="Genomic_DNA"/>
</dbReference>
<evidence type="ECO:0000259" key="1">
    <source>
        <dbReference type="Pfam" id="PF13175"/>
    </source>
</evidence>
<sequence length="132" mass="15232">MYLSLLQIKNFRCFDGNEHSITFKKGLNVLVGENDSGKSAIMDAIKLVLGTTDMNWYRVEQEDFYKEDATLEIKITCKFEGLNEDERGAFLECLSIHVVMSDEGTGSRTITAYFPDPEKWESDYRTRKEILK</sequence>
<name>A0ABR7II06_9FIRM</name>
<dbReference type="PANTHER" id="PTHR32182">
    <property type="entry name" value="DNA REPLICATION AND REPAIR PROTEIN RECF"/>
    <property type="match status" value="1"/>
</dbReference>
<proteinExistence type="predicted"/>
<keyword evidence="3" id="KW-1185">Reference proteome</keyword>
<dbReference type="Proteomes" id="UP000649826">
    <property type="component" value="Unassembled WGS sequence"/>
</dbReference>
<protein>
    <submittedName>
        <fullName evidence="2">AAA family ATPase</fullName>
    </submittedName>
</protein>
<evidence type="ECO:0000313" key="3">
    <source>
        <dbReference type="Proteomes" id="UP000649826"/>
    </source>
</evidence>
<dbReference type="SUPFAM" id="SSF52540">
    <property type="entry name" value="P-loop containing nucleoside triphosphate hydrolases"/>
    <property type="match status" value="1"/>
</dbReference>
<dbReference type="PANTHER" id="PTHR32182:SF0">
    <property type="entry name" value="DNA REPLICATION AND REPAIR PROTEIN RECF"/>
    <property type="match status" value="1"/>
</dbReference>
<accession>A0ABR7II06</accession>
<dbReference type="Gene3D" id="3.40.50.300">
    <property type="entry name" value="P-loop containing nucleotide triphosphate hydrolases"/>
    <property type="match status" value="1"/>
</dbReference>